<dbReference type="Pfam" id="PF03496">
    <property type="entry name" value="ADPrib_exo_Tox"/>
    <property type="match status" value="1"/>
</dbReference>
<feature type="domain" description="ADP ribosyltransferase" evidence="1">
    <location>
        <begin position="6"/>
        <end position="116"/>
    </location>
</feature>
<dbReference type="GO" id="GO:0005576">
    <property type="term" value="C:extracellular region"/>
    <property type="evidence" value="ECO:0007669"/>
    <property type="project" value="InterPro"/>
</dbReference>
<dbReference type="EMBL" id="AYSN01000017">
    <property type="protein sequence ID" value="ETO39162.1"/>
    <property type="molecule type" value="Genomic_DNA"/>
</dbReference>
<dbReference type="Proteomes" id="UP000019481">
    <property type="component" value="Unassembled WGS sequence"/>
</dbReference>
<reference evidence="2 3" key="1">
    <citation type="journal article" date="2014" name="Genome Announc.">
        <title>Draft Genome Sequence of an Anaerobic, Thermophilic Bacterium, Thermoanaerobacterium aotearoense SCUT27, Isolated from a Hot Spring in China.</title>
        <authorList>
            <person name="Ai H."/>
            <person name="Zhang J."/>
            <person name="Yang M."/>
            <person name="Yu P."/>
            <person name="Li S."/>
            <person name="Zhu M."/>
            <person name="Dong H."/>
            <person name="Wang S."/>
            <person name="Wang J."/>
        </authorList>
    </citation>
    <scope>NUCLEOTIDE SEQUENCE [LARGE SCALE GENOMIC DNA]</scope>
    <source>
        <strain evidence="2 3">SCUT27</strain>
    </source>
</reference>
<accession>W9EAV4</accession>
<sequence length="121" mass="13969">MMLLVNIDDALNNSIIPENIILFRWVKFNSLEIDKIQINKYFAEKGYVSTNLIPSVPNEIDYNLLFIIKAPKGKRGAIISNISKRTHVNEYEFLLPRNQIFKIIQVVYLKGNKGILLCNLC</sequence>
<gene>
    <name evidence="2" type="ORF">V518_0750</name>
</gene>
<evidence type="ECO:0000259" key="1">
    <source>
        <dbReference type="Pfam" id="PF03496"/>
    </source>
</evidence>
<keyword evidence="3" id="KW-1185">Reference proteome</keyword>
<evidence type="ECO:0000313" key="2">
    <source>
        <dbReference type="EMBL" id="ETO39162.1"/>
    </source>
</evidence>
<comment type="caution">
    <text evidence="2">The sequence shown here is derived from an EMBL/GenBank/DDBJ whole genome shotgun (WGS) entry which is preliminary data.</text>
</comment>
<proteinExistence type="predicted"/>
<dbReference type="SUPFAM" id="SSF56399">
    <property type="entry name" value="ADP-ribosylation"/>
    <property type="match status" value="1"/>
</dbReference>
<dbReference type="PATRIC" id="fig|1421016.3.peg.762"/>
<evidence type="ECO:0000313" key="3">
    <source>
        <dbReference type="Proteomes" id="UP000019481"/>
    </source>
</evidence>
<name>W9EAV4_9THEO</name>
<dbReference type="AlphaFoldDB" id="W9EAV4"/>
<dbReference type="Gene3D" id="3.90.176.10">
    <property type="entry name" value="Toxin ADP-ribosyltransferase, Chain A, domain 1"/>
    <property type="match status" value="1"/>
</dbReference>
<protein>
    <recommendedName>
        <fullName evidence="1">ADP ribosyltransferase domain-containing protein</fullName>
    </recommendedName>
</protein>
<dbReference type="InterPro" id="IPR003540">
    <property type="entry name" value="ADP-ribosyltransferase"/>
</dbReference>
<organism evidence="2 3">
    <name type="scientific">Thermoanaerobacterium aotearoense SCUT27</name>
    <dbReference type="NCBI Taxonomy" id="1421016"/>
    <lineage>
        <taxon>Bacteria</taxon>
        <taxon>Bacillati</taxon>
        <taxon>Bacillota</taxon>
        <taxon>Clostridia</taxon>
        <taxon>Thermoanaerobacterales</taxon>
        <taxon>Thermoanaerobacteraceae</taxon>
        <taxon>Thermoanaerobacterium</taxon>
    </lineage>
</organism>
<dbReference type="PROSITE" id="PS51996">
    <property type="entry name" value="TR_MART"/>
    <property type="match status" value="1"/>
</dbReference>